<comment type="subcellular location">
    <subcellularLocation>
        <location evidence="1 6">Nucleus</location>
    </subcellularLocation>
</comment>
<dbReference type="GO" id="GO:0031515">
    <property type="term" value="C:tRNA (m1A) methyltransferase complex"/>
    <property type="evidence" value="ECO:0007669"/>
    <property type="project" value="UniProtKB-UniRule"/>
</dbReference>
<dbReference type="PIRSF" id="PIRSF038170">
    <property type="entry name" value="tRNA_m1A_mtfrase"/>
    <property type="match status" value="1"/>
</dbReference>
<evidence type="ECO:0000256" key="3">
    <source>
        <dbReference type="ARBA" id="ARBA00021704"/>
    </source>
</evidence>
<comment type="similarity">
    <text evidence="2 6">Belongs to the TRM6/GCD10 family.</text>
</comment>
<protein>
    <recommendedName>
        <fullName evidence="3 6">tRNA (adenine(58)-N(1))-methyltransferase non-catalytic subunit TRM6</fullName>
    </recommendedName>
</protein>
<evidence type="ECO:0000256" key="4">
    <source>
        <dbReference type="ARBA" id="ARBA00022694"/>
    </source>
</evidence>
<dbReference type="GO" id="GO:0005634">
    <property type="term" value="C:nucleus"/>
    <property type="evidence" value="ECO:0007669"/>
    <property type="project" value="UniProtKB-SubCell"/>
</dbReference>
<keyword evidence="8" id="KW-1185">Reference proteome</keyword>
<comment type="subunit">
    <text evidence="6">Heterotetramer.</text>
</comment>
<dbReference type="Pfam" id="PF04189">
    <property type="entry name" value="Gcd10p"/>
    <property type="match status" value="1"/>
</dbReference>
<evidence type="ECO:0000256" key="2">
    <source>
        <dbReference type="ARBA" id="ARBA00008320"/>
    </source>
</evidence>
<name>A0A6P6UHV8_COFAR</name>
<dbReference type="GeneID" id="113711098"/>
<organism evidence="8 9">
    <name type="scientific">Coffea arabica</name>
    <name type="common">Arabian coffee</name>
    <dbReference type="NCBI Taxonomy" id="13443"/>
    <lineage>
        <taxon>Eukaryota</taxon>
        <taxon>Viridiplantae</taxon>
        <taxon>Streptophyta</taxon>
        <taxon>Embryophyta</taxon>
        <taxon>Tracheophyta</taxon>
        <taxon>Spermatophyta</taxon>
        <taxon>Magnoliopsida</taxon>
        <taxon>eudicotyledons</taxon>
        <taxon>Gunneridae</taxon>
        <taxon>Pentapetalae</taxon>
        <taxon>asterids</taxon>
        <taxon>lamiids</taxon>
        <taxon>Gentianales</taxon>
        <taxon>Rubiaceae</taxon>
        <taxon>Ixoroideae</taxon>
        <taxon>Gardenieae complex</taxon>
        <taxon>Bertiereae - Coffeeae clade</taxon>
        <taxon>Coffeeae</taxon>
        <taxon>Coffea</taxon>
    </lineage>
</organism>
<accession>A0A6P6UHV8</accession>
<evidence type="ECO:0000313" key="9">
    <source>
        <dbReference type="RefSeq" id="XP_027090053.2"/>
    </source>
</evidence>
<dbReference type="InterPro" id="IPR017423">
    <property type="entry name" value="TRM6"/>
</dbReference>
<sequence length="453" mass="49763">MSISKIQENTSKNNARLTWEGCSILLDINDGERMVFERLTAGATLKVGNKKCSLQPFINCPFGSLFQVENGTDGPFLSRIFSTSEGSNDLQEEKESPTVYGSKDNRELMDNNTAQSLTGEDIDELRRKGASGVEIIEALITNSATFEKKTSFSQEKYRLKKQKKYSPRVLLRRPTARSICEAYFKKRPEQIGFLRMDALALLLSMASVTSHSDVLVVDMVGGLLTGAVAERLGGNGYVCNTYRGITPYPIDIVRMFNFGTEICERIVNSPLTELCATSNVTSVSSSQLEEACGTRSQSNEEGPSSSVPSLDTGEIMISSEDGDTDISPASLAVKPCKATKVGQKAPLDAIKSWRENGFSSLIIAAPQIDAWSMVKELLPLLSFSAPFAVYHQYQQPLALCMHNLQVGKMAIGLQISEPWLREYQVLPSRTHPHMQMSTSGGYILSGTRIYGSK</sequence>
<evidence type="ECO:0000256" key="6">
    <source>
        <dbReference type="PIRNR" id="PIRNR038170"/>
    </source>
</evidence>
<dbReference type="OrthoDB" id="10254665at2759"/>
<dbReference type="GO" id="GO:0030488">
    <property type="term" value="P:tRNA methylation"/>
    <property type="evidence" value="ECO:0007669"/>
    <property type="project" value="InterPro"/>
</dbReference>
<comment type="function">
    <text evidence="6">Substrate-binding subunit of tRNA (adenine-N1-)-methyltransferase, which catalyzes the formation of N1-methyladenine at position 58 (m1A58) in initiator methionyl-tRNA.</text>
</comment>
<dbReference type="RefSeq" id="XP_027090053.2">
    <property type="nucleotide sequence ID" value="XM_027234252.2"/>
</dbReference>
<dbReference type="PANTHER" id="PTHR12945">
    <property type="entry name" value="TRANSLATION INITIATION FACTOR EIF3-RELATED"/>
    <property type="match status" value="1"/>
</dbReference>
<reference evidence="9" key="2">
    <citation type="submission" date="2025-08" db="UniProtKB">
        <authorList>
            <consortium name="RefSeq"/>
        </authorList>
    </citation>
    <scope>IDENTIFICATION</scope>
    <source>
        <tissue evidence="9">Leaves</tissue>
    </source>
</reference>
<evidence type="ECO:0000256" key="1">
    <source>
        <dbReference type="ARBA" id="ARBA00004123"/>
    </source>
</evidence>
<keyword evidence="4 6" id="KW-0819">tRNA processing</keyword>
<dbReference type="AlphaFoldDB" id="A0A6P6UHV8"/>
<dbReference type="PANTHER" id="PTHR12945:SF0">
    <property type="entry name" value="TRNA (ADENINE(58)-N(1))-METHYLTRANSFERASE NON-CATALYTIC SUBUNIT TRM6"/>
    <property type="match status" value="1"/>
</dbReference>
<evidence type="ECO:0000256" key="7">
    <source>
        <dbReference type="SAM" id="MobiDB-lite"/>
    </source>
</evidence>
<reference evidence="8" key="1">
    <citation type="journal article" date="2025" name="Foods">
        <title>Unveiling the Microbial Signatures of Arabica Coffee Cherries: Insights into Ripeness Specific Diversity, Functional Traits, and Implications for Quality and Safety.</title>
        <authorList>
            <consortium name="RefSeq"/>
            <person name="Tenea G.N."/>
            <person name="Cifuentes V."/>
            <person name="Reyes P."/>
            <person name="Cevallos-Vallejos M."/>
        </authorList>
    </citation>
    <scope>NUCLEOTIDE SEQUENCE [LARGE SCALE GENOMIC DNA]</scope>
</reference>
<feature type="compositionally biased region" description="Polar residues" evidence="7">
    <location>
        <begin position="287"/>
        <end position="309"/>
    </location>
</feature>
<dbReference type="Proteomes" id="UP001652660">
    <property type="component" value="Chromosome 10c"/>
</dbReference>
<proteinExistence type="inferred from homology"/>
<evidence type="ECO:0000256" key="5">
    <source>
        <dbReference type="ARBA" id="ARBA00023242"/>
    </source>
</evidence>
<gene>
    <name evidence="9" type="primary">LOC113711098</name>
</gene>
<keyword evidence="5 6" id="KW-0539">Nucleus</keyword>
<evidence type="ECO:0000313" key="8">
    <source>
        <dbReference type="Proteomes" id="UP001652660"/>
    </source>
</evidence>
<feature type="region of interest" description="Disordered" evidence="7">
    <location>
        <begin position="287"/>
        <end position="312"/>
    </location>
</feature>